<reference evidence="1 2" key="1">
    <citation type="submission" date="2019-09" db="EMBL/GenBank/DDBJ databases">
        <title>Screening of Novel Bioactive Compounds from Soil-Associated.</title>
        <authorList>
            <person name="Gong X."/>
        </authorList>
    </citation>
    <scope>NUCLEOTIDE SEQUENCE [LARGE SCALE GENOMIC DNA]</scope>
    <source>
        <strain evidence="1 2">Gxj-6</strain>
    </source>
</reference>
<dbReference type="RefSeq" id="WP_138461660.1">
    <property type="nucleotide sequence ID" value="NZ_VYTZ01000009.1"/>
</dbReference>
<keyword evidence="2" id="KW-1185">Reference proteome</keyword>
<evidence type="ECO:0000313" key="2">
    <source>
        <dbReference type="Proteomes" id="UP000327011"/>
    </source>
</evidence>
<accession>A0A5J5JX61</accession>
<name>A0A5J5JX61_9ACTN</name>
<comment type="caution">
    <text evidence="1">The sequence shown here is derived from an EMBL/GenBank/DDBJ whole genome shotgun (WGS) entry which is preliminary data.</text>
</comment>
<dbReference type="Proteomes" id="UP000327011">
    <property type="component" value="Unassembled WGS sequence"/>
</dbReference>
<proteinExistence type="predicted"/>
<gene>
    <name evidence="1" type="ORF">F5972_25005</name>
</gene>
<evidence type="ECO:0000313" key="1">
    <source>
        <dbReference type="EMBL" id="KAA9375982.1"/>
    </source>
</evidence>
<organism evidence="1 2">
    <name type="scientific">Microbispora cellulosiformans</name>
    <dbReference type="NCBI Taxonomy" id="2614688"/>
    <lineage>
        <taxon>Bacteria</taxon>
        <taxon>Bacillati</taxon>
        <taxon>Actinomycetota</taxon>
        <taxon>Actinomycetes</taxon>
        <taxon>Streptosporangiales</taxon>
        <taxon>Streptosporangiaceae</taxon>
        <taxon>Microbispora</taxon>
    </lineage>
</organism>
<dbReference type="AlphaFoldDB" id="A0A5J5JX61"/>
<sequence length="105" mass="11970">MDTGFALYVWGYLPKESWRRADLKLPRSASGRVKVELDDPPLEEGISVSIARSDWEVLFDESSGLVRVVRDRQLPEELVEIADDVHLGLSGTMLNSFWLSPEFFE</sequence>
<dbReference type="EMBL" id="VYTZ01000009">
    <property type="protein sequence ID" value="KAA9375982.1"/>
    <property type="molecule type" value="Genomic_DNA"/>
</dbReference>
<protein>
    <submittedName>
        <fullName evidence="1">Uncharacterized protein</fullName>
    </submittedName>
</protein>